<accession>A0A7U3W0N9</accession>
<keyword evidence="3 4" id="KW-0964">Secreted</keyword>
<comment type="subcellular location">
    <subcellularLocation>
        <location evidence="4">Secreted</location>
        <location evidence="4">Extracellular space</location>
        <location evidence="4">Apoplast</location>
    </subcellularLocation>
</comment>
<dbReference type="AlphaFoldDB" id="A0A7U3W0N9"/>
<feature type="signal peptide" evidence="4">
    <location>
        <begin position="1"/>
        <end position="25"/>
    </location>
</feature>
<dbReference type="InterPro" id="IPR004265">
    <property type="entry name" value="Dirigent"/>
</dbReference>
<name>A0A7U3W0N9_9MAGN</name>
<protein>
    <recommendedName>
        <fullName evidence="4">Dirigent protein</fullName>
    </recommendedName>
</protein>
<dbReference type="GO" id="GO:0009699">
    <property type="term" value="P:phenylpropanoid biosynthetic process"/>
    <property type="evidence" value="ECO:0007669"/>
    <property type="project" value="UniProtKB-ARBA"/>
</dbReference>
<evidence type="ECO:0000256" key="3">
    <source>
        <dbReference type="ARBA" id="ARBA00022525"/>
    </source>
</evidence>
<dbReference type="PANTHER" id="PTHR47586">
    <property type="entry name" value="DIRIGENT PROTEIN"/>
    <property type="match status" value="1"/>
</dbReference>
<dbReference type="Pfam" id="PF03018">
    <property type="entry name" value="Dirigent"/>
    <property type="match status" value="1"/>
</dbReference>
<feature type="chain" id="PRO_5031606919" description="Dirigent protein" evidence="4">
    <location>
        <begin position="26"/>
        <end position="171"/>
    </location>
</feature>
<dbReference type="EMBL" id="MT725680">
    <property type="protein sequence ID" value="QQM18950.1"/>
    <property type="molecule type" value="mRNA"/>
</dbReference>
<dbReference type="GO" id="GO:0048046">
    <property type="term" value="C:apoplast"/>
    <property type="evidence" value="ECO:0007669"/>
    <property type="project" value="UniProtKB-SubCell"/>
</dbReference>
<reference evidence="5" key="1">
    <citation type="journal article" date="2020" name="Not Bot Hort Agrobot Cluj">
        <title>Transcriptome analysis to identify genes involved in lignan, sesquiterpenoid and triterpenoid biosynthesis in medicinal plant Kadsura heteroclita.</title>
        <authorList>
            <person name="Zhang X."/>
            <person name="Li C."/>
            <person name="Chio C."/>
            <person name="Kameshwar A.K.S."/>
            <person name="Ma T."/>
            <person name="Qin W."/>
        </authorList>
    </citation>
    <scope>NUCLEOTIDE SEQUENCE</scope>
</reference>
<dbReference type="PANTHER" id="PTHR47586:SF1">
    <property type="entry name" value="DIRIGENT PROTEIN"/>
    <property type="match status" value="1"/>
</dbReference>
<keyword evidence="4" id="KW-0052">Apoplast</keyword>
<comment type="subunit">
    <text evidence="2 4">Homodimer.</text>
</comment>
<keyword evidence="4" id="KW-0732">Signal</keyword>
<dbReference type="Gene3D" id="2.40.480.10">
    <property type="entry name" value="Allene oxide cyclase-like"/>
    <property type="match status" value="1"/>
</dbReference>
<proteinExistence type="evidence at transcript level"/>
<dbReference type="InterPro" id="IPR044859">
    <property type="entry name" value="Allene_oxi_cyc_Dirigent"/>
</dbReference>
<organism evidence="5">
    <name type="scientific">Kadsura heteroclita</name>
    <dbReference type="NCBI Taxonomy" id="124781"/>
    <lineage>
        <taxon>Eukaryota</taxon>
        <taxon>Viridiplantae</taxon>
        <taxon>Streptophyta</taxon>
        <taxon>Embryophyta</taxon>
        <taxon>Tracheophyta</taxon>
        <taxon>Spermatophyta</taxon>
        <taxon>Magnoliopsida</taxon>
        <taxon>Austrobaileyales</taxon>
        <taxon>Schisandraceae</taxon>
        <taxon>Kadsura</taxon>
    </lineage>
</organism>
<evidence type="ECO:0000313" key="5">
    <source>
        <dbReference type="EMBL" id="QQM18950.1"/>
    </source>
</evidence>
<evidence type="ECO:0000256" key="1">
    <source>
        <dbReference type="ARBA" id="ARBA00010746"/>
    </source>
</evidence>
<evidence type="ECO:0000256" key="4">
    <source>
        <dbReference type="RuleBase" id="RU363099"/>
    </source>
</evidence>
<comment type="similarity">
    <text evidence="1 4">Belongs to the plant dirigent protein family.</text>
</comment>
<comment type="function">
    <text evidence="4">Dirigent proteins impart stereoselectivity on the phenoxy radical-coupling reaction, yielding optically active lignans from two molecules of coniferyl alcohol in the biosynthesis of lignans, flavonolignans, and alkaloids and thus plays a central role in plant secondary metabolism.</text>
</comment>
<evidence type="ECO:0000256" key="2">
    <source>
        <dbReference type="ARBA" id="ARBA00011738"/>
    </source>
</evidence>
<sequence>MATFFSSSSLFALLFLLAYHAPTAACTHHHHHHKLKTLNFSLFQQETSNKTGFVILKEVEAGTAPSMAVCMDPLTLKPDPSSEVAGVLEGTYIASTLDGLRSLAIVTLRIKQVKGHEGSVSILGSVHNTKPAVVPVVCGTGDFLFVQGYVTYSPVALNPPSVTFKLEFNLF</sequence>